<evidence type="ECO:0000256" key="3">
    <source>
        <dbReference type="ARBA" id="ARBA00022692"/>
    </source>
</evidence>
<evidence type="ECO:0000259" key="6">
    <source>
        <dbReference type="Pfam" id="PF22441"/>
    </source>
</evidence>
<evidence type="ECO:0000313" key="8">
    <source>
        <dbReference type="Proteomes" id="UP001487740"/>
    </source>
</evidence>
<dbReference type="GO" id="GO:0005737">
    <property type="term" value="C:cytoplasm"/>
    <property type="evidence" value="ECO:0007669"/>
    <property type="project" value="TreeGrafter"/>
</dbReference>
<keyword evidence="5" id="KW-0472">Membrane</keyword>
<feature type="domain" description="CLIC N-terminal" evidence="6">
    <location>
        <begin position="90"/>
        <end position="168"/>
    </location>
</feature>
<proteinExistence type="inferred from homology"/>
<gene>
    <name evidence="7" type="ORF">O3P69_008440</name>
</gene>
<comment type="subcellular location">
    <subcellularLocation>
        <location evidence="1">Membrane</location>
        <topology evidence="1">Single-pass membrane protein</topology>
    </subcellularLocation>
</comment>
<dbReference type="InterPro" id="IPR053823">
    <property type="entry name" value="CLIC_N"/>
</dbReference>
<keyword evidence="8" id="KW-1185">Reference proteome</keyword>
<dbReference type="PANTHER" id="PTHR43920">
    <property type="entry name" value="CHLORIDE INTRACELLULAR CHANNEL, ISOFORM A"/>
    <property type="match status" value="1"/>
</dbReference>
<comment type="similarity">
    <text evidence="2">Belongs to the chloride channel CLIC family.</text>
</comment>
<dbReference type="AlphaFoldDB" id="A0AAW0SLK4"/>
<dbReference type="GO" id="GO:0016324">
    <property type="term" value="C:apical plasma membrane"/>
    <property type="evidence" value="ECO:0007669"/>
    <property type="project" value="TreeGrafter"/>
</dbReference>
<evidence type="ECO:0000256" key="2">
    <source>
        <dbReference type="ARBA" id="ARBA00007655"/>
    </source>
</evidence>
<evidence type="ECO:0000256" key="1">
    <source>
        <dbReference type="ARBA" id="ARBA00004167"/>
    </source>
</evidence>
<dbReference type="SUPFAM" id="SSF47616">
    <property type="entry name" value="GST C-terminal domain-like"/>
    <property type="match status" value="1"/>
</dbReference>
<dbReference type="Pfam" id="PF22441">
    <property type="entry name" value="CLIC-like_N"/>
    <property type="match status" value="1"/>
</dbReference>
<dbReference type="Gene3D" id="1.20.1050.10">
    <property type="match status" value="1"/>
</dbReference>
<evidence type="ECO:0000313" key="7">
    <source>
        <dbReference type="EMBL" id="KAK8375636.1"/>
    </source>
</evidence>
<dbReference type="FunFam" id="1.20.1050.10:FF:000040">
    <property type="entry name" value="chloride intracellular channel exc-4"/>
    <property type="match status" value="1"/>
</dbReference>
<dbReference type="EMBL" id="JARAKH010000049">
    <property type="protein sequence ID" value="KAK8375636.1"/>
    <property type="molecule type" value="Genomic_DNA"/>
</dbReference>
<dbReference type="PANTHER" id="PTHR43920:SF5">
    <property type="entry name" value="CHLORIDE INTRACELLULAR CHANNEL CLIC"/>
    <property type="match status" value="1"/>
</dbReference>
<name>A0AAW0SLK4_SCYPA</name>
<dbReference type="Gene3D" id="3.40.30.10">
    <property type="entry name" value="Glutaredoxin"/>
    <property type="match status" value="1"/>
</dbReference>
<dbReference type="SUPFAM" id="SSF52833">
    <property type="entry name" value="Thioredoxin-like"/>
    <property type="match status" value="1"/>
</dbReference>
<dbReference type="InterPro" id="IPR036282">
    <property type="entry name" value="Glutathione-S-Trfase_C_sf"/>
</dbReference>
<keyword evidence="3" id="KW-0812">Transmembrane</keyword>
<protein>
    <recommendedName>
        <fullName evidence="6">CLIC N-terminal domain-containing protein</fullName>
    </recommendedName>
</protein>
<organism evidence="7 8">
    <name type="scientific">Scylla paramamosain</name>
    <name type="common">Mud crab</name>
    <dbReference type="NCBI Taxonomy" id="85552"/>
    <lineage>
        <taxon>Eukaryota</taxon>
        <taxon>Metazoa</taxon>
        <taxon>Ecdysozoa</taxon>
        <taxon>Arthropoda</taxon>
        <taxon>Crustacea</taxon>
        <taxon>Multicrustacea</taxon>
        <taxon>Malacostraca</taxon>
        <taxon>Eumalacostraca</taxon>
        <taxon>Eucarida</taxon>
        <taxon>Decapoda</taxon>
        <taxon>Pleocyemata</taxon>
        <taxon>Brachyura</taxon>
        <taxon>Eubrachyura</taxon>
        <taxon>Portunoidea</taxon>
        <taxon>Portunidae</taxon>
        <taxon>Portuninae</taxon>
        <taxon>Scylla</taxon>
    </lineage>
</organism>
<dbReference type="Proteomes" id="UP001487740">
    <property type="component" value="Unassembled WGS sequence"/>
</dbReference>
<reference evidence="7 8" key="1">
    <citation type="submission" date="2023-03" db="EMBL/GenBank/DDBJ databases">
        <title>High-quality genome of Scylla paramamosain provides insights in environmental adaptation.</title>
        <authorList>
            <person name="Zhang L."/>
        </authorList>
    </citation>
    <scope>NUCLEOTIDE SEQUENCE [LARGE SCALE GENOMIC DNA]</scope>
    <source>
        <strain evidence="7">LZ_2023a</strain>
        <tissue evidence="7">Muscle</tissue>
    </source>
</reference>
<sequence length="324" mass="37326">MTEPDPRTASPRCVRPAVFPWRRFLLPFTPALYSSPPVTVLAAGLNKFCGINVLVEVVLVVDGFNKVASTQGRDPNQRWRWVTAWPRSSFIPASTIDGRRKGACLFCQEYFMDLYLLAELKTISLKVTTVDMLKPPPDFRSNFEATPPPILIDNGLAVLENDKIERHIMKNIPGGHNLFVQDKDVAQRTENVYSKFKLMLLKRDDNSKNILLNYLRKINDHLGERGTRFLTGDTMCCFDCELMPKLQHIRVAGKYFADFEIPEELEHLWRYMFHMYQLDAFTQSCPADQDIINHYKQQQGTRMKKHEELETPTFTTSIPAAIRP</sequence>
<evidence type="ECO:0000256" key="5">
    <source>
        <dbReference type="ARBA" id="ARBA00023136"/>
    </source>
</evidence>
<evidence type="ECO:0000256" key="4">
    <source>
        <dbReference type="ARBA" id="ARBA00022989"/>
    </source>
</evidence>
<comment type="caution">
    <text evidence="7">The sequence shown here is derived from an EMBL/GenBank/DDBJ whole genome shotgun (WGS) entry which is preliminary data.</text>
</comment>
<accession>A0AAW0SLK4</accession>
<dbReference type="FunFam" id="3.40.30.10:FF:000188">
    <property type="entry name" value="Chloride intracellular channel exc-4"/>
    <property type="match status" value="1"/>
</dbReference>
<dbReference type="CDD" id="cd03198">
    <property type="entry name" value="GST_C_CLIC"/>
    <property type="match status" value="1"/>
</dbReference>
<keyword evidence="4" id="KW-1133">Transmembrane helix</keyword>
<dbReference type="GO" id="GO:0005254">
    <property type="term" value="F:chloride channel activity"/>
    <property type="evidence" value="ECO:0007669"/>
    <property type="project" value="TreeGrafter"/>
</dbReference>
<dbReference type="InterPro" id="IPR036249">
    <property type="entry name" value="Thioredoxin-like_sf"/>
</dbReference>